<dbReference type="InterPro" id="IPR001810">
    <property type="entry name" value="F-box_dom"/>
</dbReference>
<dbReference type="EMBL" id="OZ075125">
    <property type="protein sequence ID" value="CAL4935136.1"/>
    <property type="molecule type" value="Genomic_DNA"/>
</dbReference>
<proteinExistence type="predicted"/>
<evidence type="ECO:0000259" key="1">
    <source>
        <dbReference type="SMART" id="SM00256"/>
    </source>
</evidence>
<dbReference type="Proteomes" id="UP001497457">
    <property type="component" value="Chromosome 15b"/>
</dbReference>
<feature type="domain" description="F-box" evidence="1">
    <location>
        <begin position="11"/>
        <end position="51"/>
    </location>
</feature>
<evidence type="ECO:0000313" key="3">
    <source>
        <dbReference type="Proteomes" id="UP001497457"/>
    </source>
</evidence>
<keyword evidence="3" id="KW-1185">Reference proteome</keyword>
<dbReference type="PANTHER" id="PTHR34591:SF50">
    <property type="entry name" value="F-BOX DOMAIN-CONTAINING PROTEIN"/>
    <property type="match status" value="1"/>
</dbReference>
<reference evidence="2" key="1">
    <citation type="submission" date="2024-10" db="EMBL/GenBank/DDBJ databases">
        <authorList>
            <person name="Ryan C."/>
        </authorList>
    </citation>
    <scope>NUCLEOTIDE SEQUENCE [LARGE SCALE GENOMIC DNA]</scope>
</reference>
<dbReference type="InterPro" id="IPR036047">
    <property type="entry name" value="F-box-like_dom_sf"/>
</dbReference>
<dbReference type="Pfam" id="PF00646">
    <property type="entry name" value="F-box"/>
    <property type="match status" value="1"/>
</dbReference>
<sequence length="478" mass="54295">MDQATDLSALLPDDVLADVLRRLPPRHLAVSRSVCTAWRAAIDADGTLLKAKESLPLSLAGLLIMYNWSYHITEFFARPSRTKKGPSAIAAGKRDFLAEGEIGAWSTVLDHCNGLLLTYGDDGDDDEGGLCVINPATRRRARVPPCPPPRIELARTVGEEYLAYDPSVSPHYQIFSLPYFVTLAHDKFGDEVDRAVEESEWPPATYITHVFSSVTGQWEERSFVREGEAAGTVADMRKHCSIDRRNAVYRRGELYVHGQTDFFMRISLSKDKYQVIKPPVICSASFPEPSTFSELYLGKSEKGLYCSSIQGECRLQVWILHEITMEWVLKHDRDLLPLLMKNNLKVPCHDYNKKVHGPWILQDINYNYKKDVGMKAIVRNRFAWSSDASDDDDETSECRVDKEGKNFNCGYFDILGFHPYKEIIFLSQSIKRGLAYHLNGSTIQDLGYLYPKGYDQQLPNEQLIESSFPYTPCWIELI</sequence>
<dbReference type="AlphaFoldDB" id="A0ABC8XYE1"/>
<dbReference type="SMART" id="SM00256">
    <property type="entry name" value="FBOX"/>
    <property type="match status" value="1"/>
</dbReference>
<dbReference type="SUPFAM" id="SSF81383">
    <property type="entry name" value="F-box domain"/>
    <property type="match status" value="1"/>
</dbReference>
<dbReference type="PANTHER" id="PTHR34591">
    <property type="entry name" value="OS03G0653100 PROTEIN-RELATED"/>
    <property type="match status" value="1"/>
</dbReference>
<name>A0ABC8XYE1_9POAL</name>
<organism evidence="2 3">
    <name type="scientific">Urochloa decumbens</name>
    <dbReference type="NCBI Taxonomy" id="240449"/>
    <lineage>
        <taxon>Eukaryota</taxon>
        <taxon>Viridiplantae</taxon>
        <taxon>Streptophyta</taxon>
        <taxon>Embryophyta</taxon>
        <taxon>Tracheophyta</taxon>
        <taxon>Spermatophyta</taxon>
        <taxon>Magnoliopsida</taxon>
        <taxon>Liliopsida</taxon>
        <taxon>Poales</taxon>
        <taxon>Poaceae</taxon>
        <taxon>PACMAD clade</taxon>
        <taxon>Panicoideae</taxon>
        <taxon>Panicodae</taxon>
        <taxon>Paniceae</taxon>
        <taxon>Melinidinae</taxon>
        <taxon>Urochloa</taxon>
    </lineage>
</organism>
<evidence type="ECO:0000313" key="2">
    <source>
        <dbReference type="EMBL" id="CAL4935136.1"/>
    </source>
</evidence>
<gene>
    <name evidence="2" type="ORF">URODEC1_LOCUS29102</name>
</gene>
<accession>A0ABC8XYE1</accession>
<protein>
    <recommendedName>
        <fullName evidence="1">F-box domain-containing protein</fullName>
    </recommendedName>
</protein>
<dbReference type="Gene3D" id="1.20.1280.50">
    <property type="match status" value="1"/>
</dbReference>